<evidence type="ECO:0000313" key="3">
    <source>
        <dbReference type="Proteomes" id="UP000256304"/>
    </source>
</evidence>
<dbReference type="GO" id="GO:0032259">
    <property type="term" value="P:methylation"/>
    <property type="evidence" value="ECO:0007669"/>
    <property type="project" value="UniProtKB-KW"/>
</dbReference>
<dbReference type="InterPro" id="IPR007848">
    <property type="entry name" value="Small_mtfrase_dom"/>
</dbReference>
<dbReference type="PANTHER" id="PTHR47739">
    <property type="entry name" value="TRNA1(VAL) (ADENINE(37)-N6)-METHYLTRANSFERASE"/>
    <property type="match status" value="1"/>
</dbReference>
<dbReference type="SUPFAM" id="SSF53335">
    <property type="entry name" value="S-adenosyl-L-methionine-dependent methyltransferases"/>
    <property type="match status" value="1"/>
</dbReference>
<reference evidence="2 3" key="1">
    <citation type="submission" date="2018-08" db="EMBL/GenBank/DDBJ databases">
        <title>Genomic Encyclopedia of Type Strains, Phase III (KMG-III): the genomes of soil and plant-associated and newly described type strains.</title>
        <authorList>
            <person name="Whitman W."/>
        </authorList>
    </citation>
    <scope>NUCLEOTIDE SEQUENCE [LARGE SCALE GENOMIC DNA]</scope>
    <source>
        <strain evidence="2 3">CGMCC 1.10966</strain>
    </source>
</reference>
<comment type="caution">
    <text evidence="2">The sequence shown here is derived from an EMBL/GenBank/DDBJ whole genome shotgun (WGS) entry which is preliminary data.</text>
</comment>
<dbReference type="Proteomes" id="UP000256304">
    <property type="component" value="Unassembled WGS sequence"/>
</dbReference>
<dbReference type="CDD" id="cd02440">
    <property type="entry name" value="AdoMet_MTases"/>
    <property type="match status" value="1"/>
</dbReference>
<accession>A0A3D9QTI6</accession>
<keyword evidence="2" id="KW-0808">Transferase</keyword>
<dbReference type="Gene3D" id="3.40.50.150">
    <property type="entry name" value="Vaccinia Virus protein VP39"/>
    <property type="match status" value="1"/>
</dbReference>
<name>A0A3D9QTI6_9BACL</name>
<keyword evidence="3" id="KW-1185">Reference proteome</keyword>
<dbReference type="InterPro" id="IPR050210">
    <property type="entry name" value="tRNA_Adenine-N(6)_MTase"/>
</dbReference>
<evidence type="ECO:0000259" key="1">
    <source>
        <dbReference type="Pfam" id="PF05175"/>
    </source>
</evidence>
<dbReference type="Pfam" id="PF05175">
    <property type="entry name" value="MTS"/>
    <property type="match status" value="1"/>
</dbReference>
<dbReference type="AlphaFoldDB" id="A0A3D9QTI6"/>
<protein>
    <submittedName>
        <fullName evidence="2">tRNA1(Val) A37 N6-methylase TrmN6</fullName>
    </submittedName>
</protein>
<dbReference type="EMBL" id="QTTN01000050">
    <property type="protein sequence ID" value="REE66515.1"/>
    <property type="molecule type" value="Genomic_DNA"/>
</dbReference>
<dbReference type="PANTHER" id="PTHR47739:SF1">
    <property type="entry name" value="TRNA1(VAL) (ADENINE(37)-N6)-METHYLTRANSFERASE"/>
    <property type="match status" value="1"/>
</dbReference>
<organism evidence="2 3">
    <name type="scientific">Paenibacillus taihuensis</name>
    <dbReference type="NCBI Taxonomy" id="1156355"/>
    <lineage>
        <taxon>Bacteria</taxon>
        <taxon>Bacillati</taxon>
        <taxon>Bacillota</taxon>
        <taxon>Bacilli</taxon>
        <taxon>Bacillales</taxon>
        <taxon>Paenibacillaceae</taxon>
        <taxon>Paenibacillus</taxon>
    </lineage>
</organism>
<gene>
    <name evidence="2" type="ORF">A8990_15038</name>
</gene>
<evidence type="ECO:0000313" key="2">
    <source>
        <dbReference type="EMBL" id="REE66515.1"/>
    </source>
</evidence>
<proteinExistence type="predicted"/>
<keyword evidence="2" id="KW-0489">Methyltransferase</keyword>
<feature type="domain" description="Methyltransferase small" evidence="1">
    <location>
        <begin position="38"/>
        <end position="133"/>
    </location>
</feature>
<dbReference type="GO" id="GO:0008168">
    <property type="term" value="F:methyltransferase activity"/>
    <property type="evidence" value="ECO:0007669"/>
    <property type="project" value="UniProtKB-KW"/>
</dbReference>
<sequence>MINNNHVKLEPNERLDDLLTHQLHIIQSREVFSFSMDAVLLARFAAVPPRGKMIDLCTGNGVIPLLLTTRTKATIDAVEIQPRLADMARRSVEANGLNEQIKIYEDDLREFHKQRHGMYDVVTVNPPYMPAGTGDTNENEHFAMARHERNGTLNDIVMACARLVRTGGRVAMVHRPSRLIEILETMRKWKLEPKRIRFVHPHKDAEANMVLIEAHRDGKPDIKLLPPLIVYNDQRQYNEELIRIYYGDKAAEAAMAEAETRNTEK</sequence>
<dbReference type="InterPro" id="IPR029063">
    <property type="entry name" value="SAM-dependent_MTases_sf"/>
</dbReference>